<evidence type="ECO:0000313" key="3">
    <source>
        <dbReference type="EMBL" id="KEJ83002.1"/>
    </source>
</evidence>
<reference evidence="4" key="1">
    <citation type="journal article" date="2014" name="Cell">
        <title>The Architecture of a Scrambled Genome Reveals Massive Levels of Genomic Rearrangement during Development.</title>
        <authorList>
            <person name="Chen X."/>
            <person name="Bracht J.R."/>
            <person name="Goldman A.D."/>
            <person name="Dolzhenko E."/>
            <person name="Clay D.M."/>
            <person name="Swart E.C."/>
            <person name="Perlman D.H."/>
            <person name="Doak T.G."/>
            <person name="Stuart A."/>
            <person name="Amemiya C.T."/>
            <person name="Sebra R.P."/>
            <person name="Landweber L.F."/>
        </authorList>
    </citation>
    <scope>NUCLEOTIDE SEQUENCE [LARGE SCALE GENOMIC DNA]</scope>
    <source>
        <strain evidence="4">JRB310</strain>
    </source>
</reference>
<feature type="region of interest" description="Disordered" evidence="2">
    <location>
        <begin position="388"/>
        <end position="420"/>
    </location>
</feature>
<evidence type="ECO:0000256" key="2">
    <source>
        <dbReference type="SAM" id="MobiDB-lite"/>
    </source>
</evidence>
<accession>A0A073IC81</accession>
<dbReference type="Proteomes" id="UP000053232">
    <property type="component" value="Unassembled WGS sequence"/>
</dbReference>
<feature type="compositionally biased region" description="Polar residues" evidence="2">
    <location>
        <begin position="402"/>
        <end position="412"/>
    </location>
</feature>
<keyword evidence="1" id="KW-0175">Coiled coil</keyword>
<sequence length="420" mass="48846">MLGTILDILRQVPDTDTVGLGHPIGKQMYKVQYIQQKEQYLENIQEFSKKLQVKINFCLKFSILSFDSSKKYNCLKQHCQEALQNHLSEIFQSEITAKSQVHFLCNIIFSSNAIHAFILCVIEKMKSQNDLSKSIARMHKKALKLFLMNDKKIARKIQKSAEDFLTSLISNYTQQDEVSKRREIKSHEKLDKKESKYDLRDGRKSSDIVNQKVFWVILLNILIQMLQQQALSIIQSNRQYICYYVHLYYTLVLSNTMKPFGSDQTVNYQGVSYQHNLENQNQNSKKSNKFQVKSSIAQHGTEIWQLQQEMNSTRQESALLSQKLQRLEQENDEKQEIIKKFAQENAENKEKIRILELKVSDLTQTNIACIASLNSIVKQAQDLTTTLQTSVKEQPEDKPHHLQSQNDPNIAPNNKDKQQK</sequence>
<evidence type="ECO:0000256" key="1">
    <source>
        <dbReference type="SAM" id="Coils"/>
    </source>
</evidence>
<feature type="coiled-coil region" evidence="1">
    <location>
        <begin position="310"/>
        <end position="365"/>
    </location>
</feature>
<protein>
    <submittedName>
        <fullName evidence="3">Uncharacterized protein</fullName>
    </submittedName>
</protein>
<dbReference type="EMBL" id="ARYC01001264">
    <property type="protein sequence ID" value="KEJ83002.1"/>
    <property type="molecule type" value="Genomic_DNA"/>
</dbReference>
<keyword evidence="4" id="KW-1185">Reference proteome</keyword>
<proteinExistence type="predicted"/>
<comment type="caution">
    <text evidence="3">The sequence shown here is derived from an EMBL/GenBank/DDBJ whole genome shotgun (WGS) entry which is preliminary data.</text>
</comment>
<organism evidence="3 4">
    <name type="scientific">Oxytricha trifallax</name>
    <dbReference type="NCBI Taxonomy" id="1172189"/>
    <lineage>
        <taxon>Eukaryota</taxon>
        <taxon>Sar</taxon>
        <taxon>Alveolata</taxon>
        <taxon>Ciliophora</taxon>
        <taxon>Intramacronucleata</taxon>
        <taxon>Spirotrichea</taxon>
        <taxon>Stichotrichia</taxon>
        <taxon>Sporadotrichida</taxon>
        <taxon>Oxytrichidae</taxon>
        <taxon>Oxytrichinae</taxon>
        <taxon>Oxytricha</taxon>
    </lineage>
</organism>
<gene>
    <name evidence="3" type="ORF">OXYTRIMIC_556</name>
</gene>
<evidence type="ECO:0000313" key="4">
    <source>
        <dbReference type="Proteomes" id="UP000053232"/>
    </source>
</evidence>
<dbReference type="AlphaFoldDB" id="A0A073IC81"/>
<name>A0A073IC81_9SPIT</name>